<dbReference type="PANTHER" id="PTHR43390">
    <property type="entry name" value="SIGNAL PEPTIDASE I"/>
    <property type="match status" value="1"/>
</dbReference>
<evidence type="ECO:0000313" key="8">
    <source>
        <dbReference type="EMBL" id="MDJ1651606.1"/>
    </source>
</evidence>
<feature type="transmembrane region" description="Helical" evidence="6">
    <location>
        <begin position="14"/>
        <end position="35"/>
    </location>
</feature>
<dbReference type="Pfam" id="PF10502">
    <property type="entry name" value="Peptidase_S26"/>
    <property type="match status" value="1"/>
</dbReference>
<dbReference type="Gene3D" id="2.10.109.10">
    <property type="entry name" value="Umud Fragment, subunit A"/>
    <property type="match status" value="1"/>
</dbReference>
<evidence type="ECO:0000256" key="4">
    <source>
        <dbReference type="ARBA" id="ARBA00013208"/>
    </source>
</evidence>
<keyword evidence="6" id="KW-0472">Membrane</keyword>
<gene>
    <name evidence="8" type="primary">lepB</name>
    <name evidence="8" type="ORF">QNJ86_12400</name>
</gene>
<reference evidence="8 9" key="1">
    <citation type="submission" date="2023-05" db="EMBL/GenBank/DDBJ databases">
        <title>Gordonibacter KGMB12511T sp. nov., isolated from faeces of healthy Korean.</title>
        <authorList>
            <person name="Kim H.S."/>
            <person name="Kim J.-S."/>
            <person name="Suh M.K."/>
            <person name="Eom M.K."/>
            <person name="Do H.E."/>
            <person name="Lee J.-S."/>
        </authorList>
    </citation>
    <scope>NUCLEOTIDE SEQUENCE [LARGE SCALE GENOMIC DNA]</scope>
    <source>
        <strain evidence="8 9">KGMB12511</strain>
    </source>
</reference>
<comment type="subcellular location">
    <subcellularLocation>
        <location evidence="2">Cell membrane</location>
        <topology evidence="2">Single-pass type II membrane protein</topology>
    </subcellularLocation>
    <subcellularLocation>
        <location evidence="6">Membrane</location>
        <topology evidence="6">Single-pass type II membrane protein</topology>
    </subcellularLocation>
</comment>
<protein>
    <recommendedName>
        <fullName evidence="4 6">Signal peptidase I</fullName>
        <ecNumber evidence="4 6">3.4.21.89</ecNumber>
    </recommendedName>
</protein>
<dbReference type="NCBIfam" id="TIGR02227">
    <property type="entry name" value="sigpep_I_bact"/>
    <property type="match status" value="1"/>
</dbReference>
<keyword evidence="6" id="KW-0645">Protease</keyword>
<comment type="caution">
    <text evidence="8">The sequence shown here is derived from an EMBL/GenBank/DDBJ whole genome shotgun (WGS) entry which is preliminary data.</text>
</comment>
<dbReference type="PRINTS" id="PR00727">
    <property type="entry name" value="LEADERPTASE"/>
</dbReference>
<dbReference type="GO" id="GO:0009003">
    <property type="term" value="F:signal peptidase activity"/>
    <property type="evidence" value="ECO:0007669"/>
    <property type="project" value="UniProtKB-EC"/>
</dbReference>
<sequence length="190" mass="21059">MDSGQHAEPRKPGIFRTFVNLLVAVAFIFGLSWALRTFVFQPYEIPSGSMETTIMTGDMVFSEKVSYYMRDPEPGDIVTFQDPEIPGRVLIKRCIAVGGQTVDLQDGKVVVDGVVQDEPYTRGLPSEPLTPALGTTITYPYTVPEGHLWMMGDNRTNSQDSRYFGAIDESTVTGRGMLIYWPLNNIGLLG</sequence>
<keyword evidence="6" id="KW-0812">Transmembrane</keyword>
<comment type="similarity">
    <text evidence="3 6">Belongs to the peptidase S26 family.</text>
</comment>
<dbReference type="EC" id="3.4.21.89" evidence="4 6"/>
<name>A0ABT7DPY9_9ACTN</name>
<keyword evidence="5 6" id="KW-0378">Hydrolase</keyword>
<dbReference type="PANTHER" id="PTHR43390:SF1">
    <property type="entry name" value="CHLOROPLAST PROCESSING PEPTIDASE"/>
    <property type="match status" value="1"/>
</dbReference>
<evidence type="ECO:0000256" key="1">
    <source>
        <dbReference type="ARBA" id="ARBA00000677"/>
    </source>
</evidence>
<feature type="domain" description="Peptidase S26" evidence="7">
    <location>
        <begin position="20"/>
        <end position="181"/>
    </location>
</feature>
<dbReference type="InterPro" id="IPR019758">
    <property type="entry name" value="Pept_S26A_signal_pept_1_CS"/>
</dbReference>
<evidence type="ECO:0000256" key="5">
    <source>
        <dbReference type="ARBA" id="ARBA00022801"/>
    </source>
</evidence>
<keyword evidence="6" id="KW-1133">Transmembrane helix</keyword>
<dbReference type="InterPro" id="IPR000223">
    <property type="entry name" value="Pept_S26A_signal_pept_1"/>
</dbReference>
<dbReference type="InterPro" id="IPR019533">
    <property type="entry name" value="Peptidase_S26"/>
</dbReference>
<accession>A0ABT7DPY9</accession>
<evidence type="ECO:0000256" key="3">
    <source>
        <dbReference type="ARBA" id="ARBA00009370"/>
    </source>
</evidence>
<dbReference type="EMBL" id="JASJEU010000024">
    <property type="protein sequence ID" value="MDJ1651606.1"/>
    <property type="molecule type" value="Genomic_DNA"/>
</dbReference>
<dbReference type="Proteomes" id="UP001232750">
    <property type="component" value="Unassembled WGS sequence"/>
</dbReference>
<organism evidence="8 9">
    <name type="scientific">Gordonibacter faecis</name>
    <dbReference type="NCBI Taxonomy" id="3047475"/>
    <lineage>
        <taxon>Bacteria</taxon>
        <taxon>Bacillati</taxon>
        <taxon>Actinomycetota</taxon>
        <taxon>Coriobacteriia</taxon>
        <taxon>Eggerthellales</taxon>
        <taxon>Eggerthellaceae</taxon>
        <taxon>Gordonibacter</taxon>
    </lineage>
</organism>
<evidence type="ECO:0000256" key="6">
    <source>
        <dbReference type="RuleBase" id="RU362042"/>
    </source>
</evidence>
<dbReference type="RefSeq" id="WP_283832954.1">
    <property type="nucleotide sequence ID" value="NZ_JASJEU010000024.1"/>
</dbReference>
<evidence type="ECO:0000256" key="2">
    <source>
        <dbReference type="ARBA" id="ARBA00004401"/>
    </source>
</evidence>
<dbReference type="CDD" id="cd06530">
    <property type="entry name" value="S26_SPase_I"/>
    <property type="match status" value="1"/>
</dbReference>
<comment type="catalytic activity">
    <reaction evidence="1 6">
        <text>Cleavage of hydrophobic, N-terminal signal or leader sequences from secreted and periplasmic proteins.</text>
        <dbReference type="EC" id="3.4.21.89"/>
    </reaction>
</comment>
<evidence type="ECO:0000313" key="9">
    <source>
        <dbReference type="Proteomes" id="UP001232750"/>
    </source>
</evidence>
<keyword evidence="9" id="KW-1185">Reference proteome</keyword>
<dbReference type="PROSITE" id="PS00761">
    <property type="entry name" value="SPASE_I_3"/>
    <property type="match status" value="1"/>
</dbReference>
<dbReference type="InterPro" id="IPR036286">
    <property type="entry name" value="LexA/Signal_pep-like_sf"/>
</dbReference>
<proteinExistence type="inferred from homology"/>
<evidence type="ECO:0000259" key="7">
    <source>
        <dbReference type="Pfam" id="PF10502"/>
    </source>
</evidence>
<dbReference type="SUPFAM" id="SSF51306">
    <property type="entry name" value="LexA/Signal peptidase"/>
    <property type="match status" value="1"/>
</dbReference>